<dbReference type="NCBIfam" id="TIGR04129">
    <property type="entry name" value="CxxH_BA5709"/>
    <property type="match status" value="1"/>
</dbReference>
<dbReference type="AlphaFoldDB" id="A0A5C6VXC6"/>
<proteinExistence type="predicted"/>
<accession>A0A5C6VXC6</accession>
<dbReference type="InterPro" id="IPR025626">
    <property type="entry name" value="YyzF"/>
</dbReference>
<evidence type="ECO:0000313" key="2">
    <source>
        <dbReference type="Proteomes" id="UP000321363"/>
    </source>
</evidence>
<sequence length="52" mass="5836">MMYCCEEHIDLAIDMFVDENEIAPIIEKVDENNKLSTICGLCKNPAVYIVGS</sequence>
<gene>
    <name evidence="1" type="ORF">FS935_17075</name>
</gene>
<protein>
    <submittedName>
        <fullName evidence="1">CxxH/CxxC protein</fullName>
    </submittedName>
</protein>
<name>A0A5C6VXC6_9BACI</name>
<dbReference type="EMBL" id="VOQF01000009">
    <property type="protein sequence ID" value="TXC89589.1"/>
    <property type="molecule type" value="Genomic_DNA"/>
</dbReference>
<evidence type="ECO:0000313" key="1">
    <source>
        <dbReference type="EMBL" id="TXC89589.1"/>
    </source>
</evidence>
<keyword evidence="2" id="KW-1185">Reference proteome</keyword>
<comment type="caution">
    <text evidence="1">The sequence shown here is derived from an EMBL/GenBank/DDBJ whole genome shotgun (WGS) entry which is preliminary data.</text>
</comment>
<organism evidence="1 2">
    <name type="scientific">Metabacillus litoralis</name>
    <dbReference type="NCBI Taxonomy" id="152268"/>
    <lineage>
        <taxon>Bacteria</taxon>
        <taxon>Bacillati</taxon>
        <taxon>Bacillota</taxon>
        <taxon>Bacilli</taxon>
        <taxon>Bacillales</taxon>
        <taxon>Bacillaceae</taxon>
        <taxon>Metabacillus</taxon>
    </lineage>
</organism>
<reference evidence="1 2" key="1">
    <citation type="journal article" date="2005" name="Int. J. Syst. Evol. Microbiol.">
        <title>Bacillus litoralis sp. nov., isolated from a tidal flat of the Yellow Sea in Korea.</title>
        <authorList>
            <person name="Yoon J.H."/>
            <person name="Oh T.K."/>
        </authorList>
    </citation>
    <scope>NUCLEOTIDE SEQUENCE [LARGE SCALE GENOMIC DNA]</scope>
    <source>
        <strain evidence="1 2">SW-211</strain>
    </source>
</reference>
<dbReference type="Proteomes" id="UP000321363">
    <property type="component" value="Unassembled WGS sequence"/>
</dbReference>
<dbReference type="Pfam" id="PF14116">
    <property type="entry name" value="YyzF"/>
    <property type="match status" value="1"/>
</dbReference>
<dbReference type="OrthoDB" id="1652387at2"/>